<dbReference type="GO" id="GO:0001006">
    <property type="term" value="F:RNA polymerase III type 3 promoter sequence-specific DNA binding"/>
    <property type="evidence" value="ECO:0007669"/>
    <property type="project" value="TreeGrafter"/>
</dbReference>
<reference evidence="8" key="1">
    <citation type="submission" date="2021-06" db="EMBL/GenBank/DDBJ databases">
        <authorList>
            <person name="Kallberg Y."/>
            <person name="Tangrot J."/>
            <person name="Rosling A."/>
        </authorList>
    </citation>
    <scope>NUCLEOTIDE SEQUENCE</scope>
    <source>
        <strain evidence="8">FL130A</strain>
    </source>
</reference>
<evidence type="ECO:0000313" key="9">
    <source>
        <dbReference type="Proteomes" id="UP000789508"/>
    </source>
</evidence>
<evidence type="ECO:0000256" key="4">
    <source>
        <dbReference type="ARBA" id="ARBA00023242"/>
    </source>
</evidence>
<evidence type="ECO:0000256" key="2">
    <source>
        <dbReference type="ARBA" id="ARBA00023125"/>
    </source>
</evidence>
<dbReference type="InterPro" id="IPR017930">
    <property type="entry name" value="Myb_dom"/>
</dbReference>
<feature type="domain" description="Myb-like" evidence="6">
    <location>
        <begin position="237"/>
        <end position="288"/>
    </location>
</feature>
<dbReference type="Gene3D" id="1.10.10.60">
    <property type="entry name" value="Homeodomain-like"/>
    <property type="match status" value="4"/>
</dbReference>
<evidence type="ECO:0000259" key="6">
    <source>
        <dbReference type="PROSITE" id="PS50090"/>
    </source>
</evidence>
<dbReference type="CDD" id="cd00167">
    <property type="entry name" value="SANT"/>
    <property type="match status" value="3"/>
</dbReference>
<evidence type="ECO:0000313" key="8">
    <source>
        <dbReference type="EMBL" id="CAG8529486.1"/>
    </source>
</evidence>
<feature type="domain" description="HTH myb-type" evidence="7">
    <location>
        <begin position="237"/>
        <end position="288"/>
    </location>
</feature>
<dbReference type="GO" id="GO:0042795">
    <property type="term" value="P:snRNA transcription by RNA polymerase II"/>
    <property type="evidence" value="ECO:0007669"/>
    <property type="project" value="TreeGrafter"/>
</dbReference>
<evidence type="ECO:0000259" key="7">
    <source>
        <dbReference type="PROSITE" id="PS51294"/>
    </source>
</evidence>
<dbReference type="OrthoDB" id="2143914at2759"/>
<accession>A0A9N9FF91</accession>
<dbReference type="FunFam" id="1.10.10.60:FF:000016">
    <property type="entry name" value="Transcriptional activator Myb isoform A"/>
    <property type="match status" value="1"/>
</dbReference>
<comment type="caution">
    <text evidence="8">The sequence shown here is derived from an EMBL/GenBank/DDBJ whole genome shotgun (WGS) entry which is preliminary data.</text>
</comment>
<name>A0A9N9FF91_9GLOM</name>
<feature type="domain" description="HTH myb-type" evidence="7">
    <location>
        <begin position="289"/>
        <end position="344"/>
    </location>
</feature>
<keyword evidence="3" id="KW-0804">Transcription</keyword>
<dbReference type="PANTHER" id="PTHR46621:SF1">
    <property type="entry name" value="SNRNA-ACTIVATING PROTEIN COMPLEX SUBUNIT 4"/>
    <property type="match status" value="1"/>
</dbReference>
<sequence>MTEESCERHASKLQVLETLLANQKFQNKLEEHLQAIRHSKQKNLEIQRRINALCQQDEKILYLPIPEKKQEHHFGPPFFVDKNGSVPPDNEDTIKNLNNPPPFPKSRRWSHAERNTLRTAIRERNMRIIAEKNMAEGCPFDLVTKYKDSIILSESKGLADDLPELAKKYLPNRTPAECFIQWINNDHPLINKESWSQEESKKLQMLVKGRKSVNWQQIALELGNTRNAISCFKEWKRQSIPRRKWTKEEDQKLIRAVSMYGEGNWQQVAHCFDNRTGQQCLHRWTKTLSPIRKTGRWSAKEDELLKQAVLLHGPKNWVKLQQYVPGRTDVQCRERWKNVLDSSIKKDRWLPEEDEKLLQFVNEFGKNQWSRISKELNNGRTDNQCRRRYLQLNKKRPRQRREKTQLLTKSPQPQQPII</sequence>
<dbReference type="GO" id="GO:0042796">
    <property type="term" value="P:snRNA transcription by RNA polymerase III"/>
    <property type="evidence" value="ECO:0007669"/>
    <property type="project" value="TreeGrafter"/>
</dbReference>
<feature type="region of interest" description="Disordered" evidence="5">
    <location>
        <begin position="394"/>
        <end position="418"/>
    </location>
</feature>
<dbReference type="Proteomes" id="UP000789508">
    <property type="component" value="Unassembled WGS sequence"/>
</dbReference>
<dbReference type="EMBL" id="CAJVPS010001216">
    <property type="protein sequence ID" value="CAG8529486.1"/>
    <property type="molecule type" value="Genomic_DNA"/>
</dbReference>
<feature type="domain" description="Myb-like" evidence="6">
    <location>
        <begin position="187"/>
        <end position="236"/>
    </location>
</feature>
<keyword evidence="1" id="KW-0805">Transcription regulation</keyword>
<evidence type="ECO:0000256" key="1">
    <source>
        <dbReference type="ARBA" id="ARBA00023015"/>
    </source>
</evidence>
<dbReference type="GO" id="GO:0000978">
    <property type="term" value="F:RNA polymerase II cis-regulatory region sequence-specific DNA binding"/>
    <property type="evidence" value="ECO:0007669"/>
    <property type="project" value="TreeGrafter"/>
</dbReference>
<keyword evidence="2" id="KW-0238">DNA-binding</keyword>
<dbReference type="AlphaFoldDB" id="A0A9N9FF91"/>
<feature type="compositionally biased region" description="Polar residues" evidence="5">
    <location>
        <begin position="405"/>
        <end position="418"/>
    </location>
</feature>
<dbReference type="Pfam" id="PF00249">
    <property type="entry name" value="Myb_DNA-binding"/>
    <property type="match status" value="1"/>
</dbReference>
<evidence type="ECO:0000256" key="5">
    <source>
        <dbReference type="SAM" id="MobiDB-lite"/>
    </source>
</evidence>
<dbReference type="SMART" id="SM00717">
    <property type="entry name" value="SANT"/>
    <property type="match status" value="5"/>
</dbReference>
<dbReference type="Pfam" id="PF13921">
    <property type="entry name" value="Myb_DNA-bind_6"/>
    <property type="match status" value="2"/>
</dbReference>
<evidence type="ECO:0000256" key="3">
    <source>
        <dbReference type="ARBA" id="ARBA00023163"/>
    </source>
</evidence>
<dbReference type="InterPro" id="IPR051575">
    <property type="entry name" value="Myb-like_DNA-bd"/>
</dbReference>
<organism evidence="8 9">
    <name type="scientific">Ambispora leptoticha</name>
    <dbReference type="NCBI Taxonomy" id="144679"/>
    <lineage>
        <taxon>Eukaryota</taxon>
        <taxon>Fungi</taxon>
        <taxon>Fungi incertae sedis</taxon>
        <taxon>Mucoromycota</taxon>
        <taxon>Glomeromycotina</taxon>
        <taxon>Glomeromycetes</taxon>
        <taxon>Archaeosporales</taxon>
        <taxon>Ambisporaceae</taxon>
        <taxon>Ambispora</taxon>
    </lineage>
</organism>
<proteinExistence type="predicted"/>
<dbReference type="PANTHER" id="PTHR46621">
    <property type="entry name" value="SNRNA-ACTIVATING PROTEIN COMPLEX SUBUNIT 4"/>
    <property type="match status" value="1"/>
</dbReference>
<dbReference type="SUPFAM" id="SSF46689">
    <property type="entry name" value="Homeodomain-like"/>
    <property type="match status" value="4"/>
</dbReference>
<dbReference type="PROSITE" id="PS50090">
    <property type="entry name" value="MYB_LIKE"/>
    <property type="match status" value="4"/>
</dbReference>
<dbReference type="InterPro" id="IPR001005">
    <property type="entry name" value="SANT/Myb"/>
</dbReference>
<gene>
    <name evidence="8" type="ORF">ALEPTO_LOCUS4866</name>
</gene>
<feature type="domain" description="Myb-like" evidence="6">
    <location>
        <begin position="289"/>
        <end position="340"/>
    </location>
</feature>
<feature type="domain" description="Myb-like" evidence="6">
    <location>
        <begin position="341"/>
        <end position="393"/>
    </location>
</feature>
<keyword evidence="4" id="KW-0539">Nucleus</keyword>
<protein>
    <submittedName>
        <fullName evidence="8">13904_t:CDS:1</fullName>
    </submittedName>
</protein>
<dbReference type="InterPro" id="IPR009057">
    <property type="entry name" value="Homeodomain-like_sf"/>
</dbReference>
<feature type="domain" description="HTH myb-type" evidence="7">
    <location>
        <begin position="345"/>
        <end position="397"/>
    </location>
</feature>
<dbReference type="PROSITE" id="PS51294">
    <property type="entry name" value="HTH_MYB"/>
    <property type="match status" value="3"/>
</dbReference>
<dbReference type="GO" id="GO:0019185">
    <property type="term" value="C:snRNA-activating protein complex"/>
    <property type="evidence" value="ECO:0007669"/>
    <property type="project" value="TreeGrafter"/>
</dbReference>
<keyword evidence="9" id="KW-1185">Reference proteome</keyword>